<feature type="domain" description="Abortive infection phage resistance protein N-terminal" evidence="2">
    <location>
        <begin position="29"/>
        <end position="163"/>
    </location>
</feature>
<protein>
    <submittedName>
        <fullName evidence="3">AIPR family protein</fullName>
    </submittedName>
</protein>
<gene>
    <name evidence="3" type="ORF">ACFSSE_10085</name>
</gene>
<keyword evidence="4" id="KW-1185">Reference proteome</keyword>
<reference evidence="4" key="1">
    <citation type="journal article" date="2019" name="Int. J. Syst. Evol. Microbiol.">
        <title>The Global Catalogue of Microorganisms (GCM) 10K type strain sequencing project: providing services to taxonomists for standard genome sequencing and annotation.</title>
        <authorList>
            <consortium name="The Broad Institute Genomics Platform"/>
            <consortium name="The Broad Institute Genome Sequencing Center for Infectious Disease"/>
            <person name="Wu L."/>
            <person name="Ma J."/>
        </authorList>
    </citation>
    <scope>NUCLEOTIDE SEQUENCE [LARGE SCALE GENOMIC DNA]</scope>
    <source>
        <strain evidence="4">KCTC 42456</strain>
    </source>
</reference>
<dbReference type="Pfam" id="PF22879">
    <property type="entry name" value="AIPR_N"/>
    <property type="match status" value="1"/>
</dbReference>
<comment type="caution">
    <text evidence="3">The sequence shown here is derived from an EMBL/GenBank/DDBJ whole genome shotgun (WGS) entry which is preliminary data.</text>
</comment>
<dbReference type="InterPro" id="IPR018891">
    <property type="entry name" value="AIPR_C"/>
</dbReference>
<proteinExistence type="predicted"/>
<feature type="domain" description="Abortive phage infection protein C-terminal" evidence="1">
    <location>
        <begin position="268"/>
        <end position="582"/>
    </location>
</feature>
<dbReference type="Proteomes" id="UP001597546">
    <property type="component" value="Unassembled WGS sequence"/>
</dbReference>
<evidence type="ECO:0000313" key="4">
    <source>
        <dbReference type="Proteomes" id="UP001597546"/>
    </source>
</evidence>
<accession>A0ABW5TU55</accession>
<dbReference type="EMBL" id="JBHULV010000029">
    <property type="protein sequence ID" value="MFD2732050.1"/>
    <property type="molecule type" value="Genomic_DNA"/>
</dbReference>
<evidence type="ECO:0000259" key="1">
    <source>
        <dbReference type="Pfam" id="PF10592"/>
    </source>
</evidence>
<dbReference type="Pfam" id="PF10592">
    <property type="entry name" value="AIPR"/>
    <property type="match status" value="1"/>
</dbReference>
<dbReference type="RefSeq" id="WP_379041380.1">
    <property type="nucleotide sequence ID" value="NZ_JBHSKW010000014.1"/>
</dbReference>
<evidence type="ECO:0000313" key="3">
    <source>
        <dbReference type="EMBL" id="MFD2732050.1"/>
    </source>
</evidence>
<name>A0ABW5TU55_9SPHI</name>
<sequence>MEINEFLKYRTELLEDCKDEEGYVSESAFLETILPSLNDAKLVDSESYEDCYFLLQKDNLKINGYQINESGERLQLFMINEDSIDIMASDEDLSVSQKTVYDSQFNRIFRFINKSIKNHLDDEVQDSHPVKALISFISSSLQGMEQIDVIEIFLISASATVEKRGSIPQPKRIDFENESISVNYQNKEKKTIKKEIQVYKRLIDLNFLHSVLISQGNRELLEVNFTDVFGSGIAAIQAADEVNFESYLCVLPASMLAELYKRYSSRMLEKNVRSFLQFKGVNQGIRDTIRKEPEHFIAYNNGLTITAVGGDIQKNNGKVVINTLTDFQIVNGGQTTATIYFSKKDGFDISKIRVMAKINVAKNADEEKLNDLISNISRFSNAQSKVSTADLRSRNEQLIKLKSVSESTPTPSGRKWFFERFKGEFNTLLRKNPNGKTKINNEYPKERRFTKEELAKYFMSWGDQPYLVKKGGEKIFKQFIDVISPNENSKGIIVTRDFFEEVVARIILFKSLEKTYGVGKNAIGQLRSAVIPYTMGVLYVNTNGSKGSASFDLAKIWQLEGLDEPLIQMLNELMILTNDLIKKYSPSDDYGEFSKRKELWDAIIQSNEMKQFVSSELFQDGISKFKITKEELKKREQKRNKIQEIDFSNLYDNARIYALSSAYYQKLGLLIADNISVSQRAKIDHIINCINNKNDISEAHCYFEKELINHVRSENPEIFDKINYEEESHWIDNLNEIVNIYNHCLKEGKDIRSAFQKERELVKLKGGKFYAIYDEIGKALEQGKLPSMKNIGNINRIN</sequence>
<organism evidence="3 4">
    <name type="scientific">Pedobacter alpinus</name>
    <dbReference type="NCBI Taxonomy" id="1590643"/>
    <lineage>
        <taxon>Bacteria</taxon>
        <taxon>Pseudomonadati</taxon>
        <taxon>Bacteroidota</taxon>
        <taxon>Sphingobacteriia</taxon>
        <taxon>Sphingobacteriales</taxon>
        <taxon>Sphingobacteriaceae</taxon>
        <taxon>Pedobacter</taxon>
    </lineage>
</organism>
<evidence type="ECO:0000259" key="2">
    <source>
        <dbReference type="Pfam" id="PF22879"/>
    </source>
</evidence>
<dbReference type="InterPro" id="IPR055101">
    <property type="entry name" value="AIPR_N"/>
</dbReference>